<evidence type="ECO:0000313" key="4">
    <source>
        <dbReference type="Proteomes" id="UP000250223"/>
    </source>
</evidence>
<name>A0A2X2W184_CLOCO</name>
<keyword evidence="1" id="KW-0378">Hydrolase</keyword>
<sequence length="135" mass="15801">MKVNGTLINYYFHCKRQCWLHGNRINLEDNSQDVKIGKAIHEVKKEKGKQTEISIDNIKIDKITKDYLTEVKKSDSDIEAAKWQVLLYLKVLKDKGIERKGKLEFIEKNKSKSTIIIELDENNLSELEDVYKCQD</sequence>
<dbReference type="InterPro" id="IPR011604">
    <property type="entry name" value="PDDEXK-like_dom_sf"/>
</dbReference>
<protein>
    <submittedName>
        <fullName evidence="3">CRISPR-associated Cas4 family protein</fullName>
    </submittedName>
</protein>
<dbReference type="Pfam" id="PF01930">
    <property type="entry name" value="Cas_Cas4"/>
    <property type="match status" value="1"/>
</dbReference>
<dbReference type="AlphaFoldDB" id="A0A2X2W184"/>
<dbReference type="Gene3D" id="3.90.320.10">
    <property type="match status" value="1"/>
</dbReference>
<gene>
    <name evidence="3" type="ORF">NCTC13028_00141</name>
</gene>
<dbReference type="Proteomes" id="UP000250223">
    <property type="component" value="Unassembled WGS sequence"/>
</dbReference>
<dbReference type="GO" id="GO:0016787">
    <property type="term" value="F:hydrolase activity"/>
    <property type="evidence" value="ECO:0007669"/>
    <property type="project" value="UniProtKB-KW"/>
</dbReference>
<organism evidence="3 4">
    <name type="scientific">Clostridium cochlearium</name>
    <dbReference type="NCBI Taxonomy" id="1494"/>
    <lineage>
        <taxon>Bacteria</taxon>
        <taxon>Bacillati</taxon>
        <taxon>Bacillota</taxon>
        <taxon>Clostridia</taxon>
        <taxon>Eubacteriales</taxon>
        <taxon>Clostridiaceae</taxon>
        <taxon>Clostridium</taxon>
    </lineage>
</organism>
<proteinExistence type="predicted"/>
<dbReference type="InterPro" id="IPR022765">
    <property type="entry name" value="Dna2/Cas4_DUF83"/>
</dbReference>
<feature type="domain" description="DUF83" evidence="2">
    <location>
        <begin position="4"/>
        <end position="132"/>
    </location>
</feature>
<dbReference type="EMBL" id="UAWC01000001">
    <property type="protein sequence ID" value="SQB33067.1"/>
    <property type="molecule type" value="Genomic_DNA"/>
</dbReference>
<reference evidence="3 4" key="1">
    <citation type="submission" date="2018-06" db="EMBL/GenBank/DDBJ databases">
        <authorList>
            <consortium name="Pathogen Informatics"/>
            <person name="Doyle S."/>
        </authorList>
    </citation>
    <scope>NUCLEOTIDE SEQUENCE [LARGE SCALE GENOMIC DNA]</scope>
    <source>
        <strain evidence="3 4">NCTC13028</strain>
    </source>
</reference>
<dbReference type="PANTHER" id="PTHR37168:SF2">
    <property type="entry name" value="CRISPR-ASSOCIATED EXONUCLEASE CAS4"/>
    <property type="match status" value="1"/>
</dbReference>
<evidence type="ECO:0000256" key="1">
    <source>
        <dbReference type="ARBA" id="ARBA00022801"/>
    </source>
</evidence>
<dbReference type="PANTHER" id="PTHR37168">
    <property type="entry name" value="CRISPR-ASSOCIATED EXONUCLEASE CAS4"/>
    <property type="match status" value="1"/>
</dbReference>
<evidence type="ECO:0000259" key="2">
    <source>
        <dbReference type="Pfam" id="PF01930"/>
    </source>
</evidence>
<accession>A0A2X2W184</accession>
<evidence type="ECO:0000313" key="3">
    <source>
        <dbReference type="EMBL" id="SQB33067.1"/>
    </source>
</evidence>